<dbReference type="Pfam" id="PF01035">
    <property type="entry name" value="DNA_binding_1"/>
    <property type="match status" value="1"/>
</dbReference>
<accession>A0A6J6IME9</accession>
<dbReference type="SUPFAM" id="SSF46767">
    <property type="entry name" value="Methylated DNA-protein cysteine methyltransferase, C-terminal domain"/>
    <property type="match status" value="1"/>
</dbReference>
<keyword evidence="7" id="KW-0234">DNA repair</keyword>
<feature type="domain" description="Methylguanine DNA methyltransferase ribonuclease-like" evidence="10">
    <location>
        <begin position="10"/>
        <end position="68"/>
    </location>
</feature>
<dbReference type="FunFam" id="1.10.10.10:FF:000214">
    <property type="entry name" value="Methylated-DNA--protein-cysteine methyltransferase"/>
    <property type="match status" value="1"/>
</dbReference>
<reference evidence="11" key="1">
    <citation type="submission" date="2020-05" db="EMBL/GenBank/DDBJ databases">
        <authorList>
            <person name="Chiriac C."/>
            <person name="Salcher M."/>
            <person name="Ghai R."/>
            <person name="Kavagutti S V."/>
        </authorList>
    </citation>
    <scope>NUCLEOTIDE SEQUENCE</scope>
</reference>
<dbReference type="NCBIfam" id="TIGR00589">
    <property type="entry name" value="ogt"/>
    <property type="match status" value="1"/>
</dbReference>
<dbReference type="InterPro" id="IPR008332">
    <property type="entry name" value="MethylG_MeTrfase_N"/>
</dbReference>
<dbReference type="Gene3D" id="3.30.160.70">
    <property type="entry name" value="Methylated DNA-protein cysteine methyltransferase domain"/>
    <property type="match status" value="1"/>
</dbReference>
<evidence type="ECO:0000256" key="1">
    <source>
        <dbReference type="ARBA" id="ARBA00001286"/>
    </source>
</evidence>
<evidence type="ECO:0000256" key="5">
    <source>
        <dbReference type="ARBA" id="ARBA00022679"/>
    </source>
</evidence>
<dbReference type="GO" id="GO:0003908">
    <property type="term" value="F:methylated-DNA-[protein]-cysteine S-methyltransferase activity"/>
    <property type="evidence" value="ECO:0007669"/>
    <property type="project" value="UniProtKB-EC"/>
</dbReference>
<sequence length="159" mass="16888">MKLSPTAVLTIDSPIGPITLIARGEKLIGVELGKKAKTEGTSQVFALAKKQFDDYFAGKLVRFNLPIEVSGTEFQKSVWREIAKLGVGKTLSYGEIAAKIGKPLASRAVGAAVGSNPTPLIVGCHRVLGSTGRITGFTGGKGIKTKAWLLNHEQIEFLP</sequence>
<evidence type="ECO:0000256" key="2">
    <source>
        <dbReference type="ARBA" id="ARBA00008711"/>
    </source>
</evidence>
<dbReference type="InterPro" id="IPR036217">
    <property type="entry name" value="MethylDNA_cys_MeTrfase_DNAb"/>
</dbReference>
<keyword evidence="5" id="KW-0808">Transferase</keyword>
<dbReference type="CDD" id="cd06445">
    <property type="entry name" value="ATase"/>
    <property type="match status" value="1"/>
</dbReference>
<evidence type="ECO:0000259" key="10">
    <source>
        <dbReference type="Pfam" id="PF02870"/>
    </source>
</evidence>
<dbReference type="InterPro" id="IPR036631">
    <property type="entry name" value="MGMT_N_sf"/>
</dbReference>
<comment type="catalytic activity">
    <reaction evidence="1">
        <text>a 4-O-methyl-thymidine in DNA + L-cysteinyl-[protein] = a thymidine in DNA + S-methyl-L-cysteinyl-[protein]</text>
        <dbReference type="Rhea" id="RHEA:53428"/>
        <dbReference type="Rhea" id="RHEA-COMP:10131"/>
        <dbReference type="Rhea" id="RHEA-COMP:10132"/>
        <dbReference type="Rhea" id="RHEA-COMP:13555"/>
        <dbReference type="Rhea" id="RHEA-COMP:13556"/>
        <dbReference type="ChEBI" id="CHEBI:29950"/>
        <dbReference type="ChEBI" id="CHEBI:82612"/>
        <dbReference type="ChEBI" id="CHEBI:137386"/>
        <dbReference type="ChEBI" id="CHEBI:137387"/>
        <dbReference type="EC" id="2.1.1.63"/>
    </reaction>
</comment>
<evidence type="ECO:0000256" key="4">
    <source>
        <dbReference type="ARBA" id="ARBA00022603"/>
    </source>
</evidence>
<evidence type="ECO:0000313" key="11">
    <source>
        <dbReference type="EMBL" id="CAB4625523.1"/>
    </source>
</evidence>
<dbReference type="EMBL" id="CAEZVM010000004">
    <property type="protein sequence ID" value="CAB4625523.1"/>
    <property type="molecule type" value="Genomic_DNA"/>
</dbReference>
<dbReference type="GO" id="GO:0006281">
    <property type="term" value="P:DNA repair"/>
    <property type="evidence" value="ECO:0007669"/>
    <property type="project" value="UniProtKB-KW"/>
</dbReference>
<dbReference type="Gene3D" id="1.10.10.10">
    <property type="entry name" value="Winged helix-like DNA-binding domain superfamily/Winged helix DNA-binding domain"/>
    <property type="match status" value="1"/>
</dbReference>
<evidence type="ECO:0000256" key="3">
    <source>
        <dbReference type="ARBA" id="ARBA00011918"/>
    </source>
</evidence>
<evidence type="ECO:0000256" key="8">
    <source>
        <dbReference type="ARBA" id="ARBA00049348"/>
    </source>
</evidence>
<dbReference type="PANTHER" id="PTHR10815:SF13">
    <property type="entry name" value="METHYLATED-DNA--PROTEIN-CYSTEINE METHYLTRANSFERASE"/>
    <property type="match status" value="1"/>
</dbReference>
<feature type="domain" description="Methylated-DNA-[protein]-cysteine S-methyltransferase DNA binding" evidence="9">
    <location>
        <begin position="73"/>
        <end position="154"/>
    </location>
</feature>
<gene>
    <name evidence="11" type="ORF">UFOPK2032_00213</name>
</gene>
<dbReference type="SUPFAM" id="SSF53155">
    <property type="entry name" value="Methylated DNA-protein cysteine methyltransferase domain"/>
    <property type="match status" value="1"/>
</dbReference>
<organism evidence="11">
    <name type="scientific">freshwater metagenome</name>
    <dbReference type="NCBI Taxonomy" id="449393"/>
    <lineage>
        <taxon>unclassified sequences</taxon>
        <taxon>metagenomes</taxon>
        <taxon>ecological metagenomes</taxon>
    </lineage>
</organism>
<keyword evidence="6" id="KW-0227">DNA damage</keyword>
<evidence type="ECO:0000256" key="7">
    <source>
        <dbReference type="ARBA" id="ARBA00023204"/>
    </source>
</evidence>
<dbReference type="InterPro" id="IPR036388">
    <property type="entry name" value="WH-like_DNA-bd_sf"/>
</dbReference>
<dbReference type="InterPro" id="IPR023546">
    <property type="entry name" value="MGMT"/>
</dbReference>
<keyword evidence="4" id="KW-0489">Methyltransferase</keyword>
<dbReference type="GO" id="GO:0032259">
    <property type="term" value="P:methylation"/>
    <property type="evidence" value="ECO:0007669"/>
    <property type="project" value="UniProtKB-KW"/>
</dbReference>
<dbReference type="AlphaFoldDB" id="A0A6J6IME9"/>
<comment type="catalytic activity">
    <reaction evidence="8">
        <text>a 6-O-methyl-2'-deoxyguanosine in DNA + L-cysteinyl-[protein] = S-methyl-L-cysteinyl-[protein] + a 2'-deoxyguanosine in DNA</text>
        <dbReference type="Rhea" id="RHEA:24000"/>
        <dbReference type="Rhea" id="RHEA-COMP:10131"/>
        <dbReference type="Rhea" id="RHEA-COMP:10132"/>
        <dbReference type="Rhea" id="RHEA-COMP:11367"/>
        <dbReference type="Rhea" id="RHEA-COMP:11368"/>
        <dbReference type="ChEBI" id="CHEBI:29950"/>
        <dbReference type="ChEBI" id="CHEBI:82612"/>
        <dbReference type="ChEBI" id="CHEBI:85445"/>
        <dbReference type="ChEBI" id="CHEBI:85448"/>
        <dbReference type="EC" id="2.1.1.63"/>
    </reaction>
</comment>
<dbReference type="InterPro" id="IPR014048">
    <property type="entry name" value="MethylDNA_cys_MeTrfase_DNA-bd"/>
</dbReference>
<dbReference type="EC" id="2.1.1.63" evidence="3"/>
<dbReference type="HAMAP" id="MF_00772">
    <property type="entry name" value="OGT"/>
    <property type="match status" value="1"/>
</dbReference>
<comment type="similarity">
    <text evidence="2">Belongs to the MGMT family.</text>
</comment>
<name>A0A6J6IME9_9ZZZZ</name>
<evidence type="ECO:0000256" key="6">
    <source>
        <dbReference type="ARBA" id="ARBA00022763"/>
    </source>
</evidence>
<dbReference type="Pfam" id="PF02870">
    <property type="entry name" value="Methyltransf_1N"/>
    <property type="match status" value="1"/>
</dbReference>
<proteinExistence type="inferred from homology"/>
<dbReference type="PANTHER" id="PTHR10815">
    <property type="entry name" value="METHYLATED-DNA--PROTEIN-CYSTEINE METHYLTRANSFERASE"/>
    <property type="match status" value="1"/>
</dbReference>
<evidence type="ECO:0000259" key="9">
    <source>
        <dbReference type="Pfam" id="PF01035"/>
    </source>
</evidence>
<protein>
    <recommendedName>
        <fullName evidence="3">methylated-DNA--[protein]-cysteine S-methyltransferase</fullName>
        <ecNumber evidence="3">2.1.1.63</ecNumber>
    </recommendedName>
</protein>